<dbReference type="InterPro" id="IPR011009">
    <property type="entry name" value="Kinase-like_dom_sf"/>
</dbReference>
<evidence type="ECO:0000256" key="5">
    <source>
        <dbReference type="SAM" id="MobiDB-lite"/>
    </source>
</evidence>
<gene>
    <name evidence="7" type="ORF">GCM10009119_11400</name>
</gene>
<evidence type="ECO:0000256" key="1">
    <source>
        <dbReference type="ARBA" id="ARBA00022679"/>
    </source>
</evidence>
<keyword evidence="3" id="KW-0418">Kinase</keyword>
<dbReference type="RefSeq" id="WP_343849399.1">
    <property type="nucleotide sequence ID" value="NZ_BAAAFI010000004.1"/>
</dbReference>
<evidence type="ECO:0000313" key="8">
    <source>
        <dbReference type="Proteomes" id="UP001500469"/>
    </source>
</evidence>
<keyword evidence="4" id="KW-0067">ATP-binding</keyword>
<accession>A0ABN1MYK5</accession>
<organism evidence="7 8">
    <name type="scientific">Algoriphagus jejuensis</name>
    <dbReference type="NCBI Taxonomy" id="419934"/>
    <lineage>
        <taxon>Bacteria</taxon>
        <taxon>Pseudomonadati</taxon>
        <taxon>Bacteroidota</taxon>
        <taxon>Cytophagia</taxon>
        <taxon>Cytophagales</taxon>
        <taxon>Cyclobacteriaceae</taxon>
        <taxon>Algoriphagus</taxon>
    </lineage>
</organism>
<keyword evidence="8" id="KW-1185">Reference proteome</keyword>
<comment type="caution">
    <text evidence="7">The sequence shown here is derived from an EMBL/GenBank/DDBJ whole genome shotgun (WGS) entry which is preliminary data.</text>
</comment>
<dbReference type="PANTHER" id="PTHR24348:SF22">
    <property type="entry name" value="NON-SPECIFIC SERINE_THREONINE PROTEIN KINASE"/>
    <property type="match status" value="1"/>
</dbReference>
<dbReference type="InterPro" id="IPR045269">
    <property type="entry name" value="Atg1-like"/>
</dbReference>
<feature type="domain" description="Protein kinase" evidence="6">
    <location>
        <begin position="25"/>
        <end position="304"/>
    </location>
</feature>
<keyword evidence="1" id="KW-0808">Transferase</keyword>
<evidence type="ECO:0000256" key="3">
    <source>
        <dbReference type="ARBA" id="ARBA00022777"/>
    </source>
</evidence>
<reference evidence="7 8" key="1">
    <citation type="journal article" date="2019" name="Int. J. Syst. Evol. Microbiol.">
        <title>The Global Catalogue of Microorganisms (GCM) 10K type strain sequencing project: providing services to taxonomists for standard genome sequencing and annotation.</title>
        <authorList>
            <consortium name="The Broad Institute Genomics Platform"/>
            <consortium name="The Broad Institute Genome Sequencing Center for Infectious Disease"/>
            <person name="Wu L."/>
            <person name="Ma J."/>
        </authorList>
    </citation>
    <scope>NUCLEOTIDE SEQUENCE [LARGE SCALE GENOMIC DNA]</scope>
    <source>
        <strain evidence="7 8">JCM 16112</strain>
    </source>
</reference>
<dbReference type="PANTHER" id="PTHR24348">
    <property type="entry name" value="SERINE/THREONINE-PROTEIN KINASE UNC-51-RELATED"/>
    <property type="match status" value="1"/>
</dbReference>
<dbReference type="PROSITE" id="PS50011">
    <property type="entry name" value="PROTEIN_KINASE_DOM"/>
    <property type="match status" value="1"/>
</dbReference>
<dbReference type="Gene3D" id="1.10.510.10">
    <property type="entry name" value="Transferase(Phosphotransferase) domain 1"/>
    <property type="match status" value="1"/>
</dbReference>
<dbReference type="PROSITE" id="PS00108">
    <property type="entry name" value="PROTEIN_KINASE_ST"/>
    <property type="match status" value="1"/>
</dbReference>
<evidence type="ECO:0000259" key="6">
    <source>
        <dbReference type="PROSITE" id="PS50011"/>
    </source>
</evidence>
<dbReference type="SUPFAM" id="SSF56112">
    <property type="entry name" value="Protein kinase-like (PK-like)"/>
    <property type="match status" value="1"/>
</dbReference>
<dbReference type="SMART" id="SM00220">
    <property type="entry name" value="S_TKc"/>
    <property type="match status" value="1"/>
</dbReference>
<dbReference type="Pfam" id="PF00069">
    <property type="entry name" value="Pkinase"/>
    <property type="match status" value="1"/>
</dbReference>
<dbReference type="InterPro" id="IPR000719">
    <property type="entry name" value="Prot_kinase_dom"/>
</dbReference>
<dbReference type="InterPro" id="IPR008271">
    <property type="entry name" value="Ser/Thr_kinase_AS"/>
</dbReference>
<proteinExistence type="predicted"/>
<sequence>MVTVELNDEDSVKAIQDFVRNTPDINVYEYIRRGCNGEVYFGKRIKMNDDVVLKFYWAHPNYDATEEAIILRDIDHANILKINDLRFLPPYYAYFLTPRISGGDLQGIIDSRRLSSKESLEIISGILLGLTELHSKHNLVHRDLKPGNILLDLEKNIPIIADLGAVKKIHTANGCVTASKSTYLYLPPEAILANEYYYQSDIYQVGVIMFQLLGGFFPINSPISWLNAREKKQLDATRNSVEKSRKFEEIIGKKVIKGQLANTNTLPCYLDAGFKRVLNKALNFHYEKRYKNPSLFLKEVHSLLRSCPDYMHEPDRLLVSHENGKEFQLYKNKREEVVLEKRLSNKGWRKDNSHNGTVESALSVARTA</sequence>
<evidence type="ECO:0000256" key="2">
    <source>
        <dbReference type="ARBA" id="ARBA00022741"/>
    </source>
</evidence>
<protein>
    <recommendedName>
        <fullName evidence="6">Protein kinase domain-containing protein</fullName>
    </recommendedName>
</protein>
<name>A0ABN1MYK5_9BACT</name>
<dbReference type="EMBL" id="BAAAFI010000004">
    <property type="protein sequence ID" value="GAA0878172.1"/>
    <property type="molecule type" value="Genomic_DNA"/>
</dbReference>
<evidence type="ECO:0000256" key="4">
    <source>
        <dbReference type="ARBA" id="ARBA00022840"/>
    </source>
</evidence>
<keyword evidence="2" id="KW-0547">Nucleotide-binding</keyword>
<feature type="region of interest" description="Disordered" evidence="5">
    <location>
        <begin position="349"/>
        <end position="368"/>
    </location>
</feature>
<evidence type="ECO:0000313" key="7">
    <source>
        <dbReference type="EMBL" id="GAA0878172.1"/>
    </source>
</evidence>
<dbReference type="Proteomes" id="UP001500469">
    <property type="component" value="Unassembled WGS sequence"/>
</dbReference>